<dbReference type="EMBL" id="AP019297">
    <property type="protein sequence ID" value="BBG93198.1"/>
    <property type="molecule type" value="Genomic_DNA"/>
</dbReference>
<name>A0A4Y1QMW5_PRUDU</name>
<protein>
    <submittedName>
        <fullName evidence="1">Uncharacterized protein</fullName>
    </submittedName>
</protein>
<organism evidence="1">
    <name type="scientific">Prunus dulcis</name>
    <name type="common">Almond</name>
    <name type="synonym">Amygdalus dulcis</name>
    <dbReference type="NCBI Taxonomy" id="3755"/>
    <lineage>
        <taxon>Eukaryota</taxon>
        <taxon>Viridiplantae</taxon>
        <taxon>Streptophyta</taxon>
        <taxon>Embryophyta</taxon>
        <taxon>Tracheophyta</taxon>
        <taxon>Spermatophyta</taxon>
        <taxon>Magnoliopsida</taxon>
        <taxon>eudicotyledons</taxon>
        <taxon>Gunneridae</taxon>
        <taxon>Pentapetalae</taxon>
        <taxon>rosids</taxon>
        <taxon>fabids</taxon>
        <taxon>Rosales</taxon>
        <taxon>Rosaceae</taxon>
        <taxon>Amygdaloideae</taxon>
        <taxon>Amygdaleae</taxon>
        <taxon>Prunus</taxon>
    </lineage>
</organism>
<gene>
    <name evidence="1" type="ORF">Prudu_001132</name>
</gene>
<evidence type="ECO:0000313" key="1">
    <source>
        <dbReference type="EMBL" id="BBG93198.1"/>
    </source>
</evidence>
<accession>A0A4Y1QMW5</accession>
<proteinExistence type="predicted"/>
<dbReference type="AlphaFoldDB" id="A0A4Y1QMW5"/>
<reference evidence="1" key="1">
    <citation type="journal article" date="2019" name="Science">
        <title>Mutation of a bHLH transcription factor allowed almond domestication.</title>
        <authorList>
            <person name="Sanchez-Perez R."/>
            <person name="Pavan S."/>
            <person name="Mazzeo R."/>
            <person name="Moldovan C."/>
            <person name="Aiese Cigliano R."/>
            <person name="Del Cueto J."/>
            <person name="Ricciardi F."/>
            <person name="Lotti C."/>
            <person name="Ricciardi L."/>
            <person name="Dicenta F."/>
            <person name="Lopez-Marques R.L."/>
            <person name="Lindberg Moller B."/>
        </authorList>
    </citation>
    <scope>NUCLEOTIDE SEQUENCE</scope>
</reference>
<sequence>MKWVPLKNIPMVISMRLNLKLLIYDVFGEPETLPRVGDECQVEIPPLAAISYFMNNLTNAKITVMWINQEVESKEHESEAFDVVVNASNKESKKSEHVRKNSGCLESDNLKPNSDPRIVSQIMGQFRL</sequence>